<dbReference type="AlphaFoldDB" id="A0A0V0QU11"/>
<feature type="coiled-coil region" evidence="1">
    <location>
        <begin position="30"/>
        <end position="57"/>
    </location>
</feature>
<dbReference type="Gene3D" id="1.25.10.10">
    <property type="entry name" value="Leucine-rich Repeat Variant"/>
    <property type="match status" value="1"/>
</dbReference>
<comment type="caution">
    <text evidence="2">The sequence shown here is derived from an EMBL/GenBank/DDBJ whole genome shotgun (WGS) entry which is preliminary data.</text>
</comment>
<dbReference type="InterPro" id="IPR011989">
    <property type="entry name" value="ARM-like"/>
</dbReference>
<evidence type="ECO:0000256" key="1">
    <source>
        <dbReference type="SAM" id="Coils"/>
    </source>
</evidence>
<protein>
    <submittedName>
        <fullName evidence="2">Armadillo-type fold</fullName>
    </submittedName>
</protein>
<gene>
    <name evidence="2" type="ORF">PPERSA_04541</name>
</gene>
<dbReference type="OrthoDB" id="29145at2759"/>
<organism evidence="2 3">
    <name type="scientific">Pseudocohnilembus persalinus</name>
    <name type="common">Ciliate</name>
    <dbReference type="NCBI Taxonomy" id="266149"/>
    <lineage>
        <taxon>Eukaryota</taxon>
        <taxon>Sar</taxon>
        <taxon>Alveolata</taxon>
        <taxon>Ciliophora</taxon>
        <taxon>Intramacronucleata</taxon>
        <taxon>Oligohymenophorea</taxon>
        <taxon>Scuticociliatia</taxon>
        <taxon>Philasterida</taxon>
        <taxon>Pseudocohnilembidae</taxon>
        <taxon>Pseudocohnilembus</taxon>
    </lineage>
</organism>
<reference evidence="2 3" key="1">
    <citation type="journal article" date="2015" name="Sci. Rep.">
        <title>Genome of the facultative scuticociliatosis pathogen Pseudocohnilembus persalinus provides insight into its virulence through horizontal gene transfer.</title>
        <authorList>
            <person name="Xiong J."/>
            <person name="Wang G."/>
            <person name="Cheng J."/>
            <person name="Tian M."/>
            <person name="Pan X."/>
            <person name="Warren A."/>
            <person name="Jiang C."/>
            <person name="Yuan D."/>
            <person name="Miao W."/>
        </authorList>
    </citation>
    <scope>NUCLEOTIDE SEQUENCE [LARGE SCALE GENOMIC DNA]</scope>
    <source>
        <strain evidence="2">36N120E</strain>
    </source>
</reference>
<evidence type="ECO:0000313" key="3">
    <source>
        <dbReference type="Proteomes" id="UP000054937"/>
    </source>
</evidence>
<dbReference type="InterPro" id="IPR016024">
    <property type="entry name" value="ARM-type_fold"/>
</dbReference>
<keyword evidence="1" id="KW-0175">Coiled coil</keyword>
<keyword evidence="3" id="KW-1185">Reference proteome</keyword>
<proteinExistence type="predicted"/>
<dbReference type="Proteomes" id="UP000054937">
    <property type="component" value="Unassembled WGS sequence"/>
</dbReference>
<dbReference type="EMBL" id="LDAU01000107">
    <property type="protein sequence ID" value="KRX05504.1"/>
    <property type="molecule type" value="Genomic_DNA"/>
</dbReference>
<evidence type="ECO:0000313" key="2">
    <source>
        <dbReference type="EMBL" id="KRX05504.1"/>
    </source>
</evidence>
<sequence length="351" mass="41313">MLNLGQNNTFSVKYKNILTDKEYQQMKDTVNQEQSSINQRQQQKQETEVELQNLYKEMIGAYSDNDYNLLQQLLEILFNFTRNGEELLNEYHVPLVMKSGFLDIFSKILEIAEAIYFTFANMMGNLDRDVNLQIKGYIMQMDIIKTVQETFQNIQSFIDELNQLVYSQKRQCNFFNAEEDCSGYKHEQIREFFQTFSWFISQLIRDPISKAWRPLLDNLKPCLIVLFDNYTKISCNDSKIIQNVMWALHNGTGSSNFYINSFCQLMGNKRLKVLISFVHEAKLQLQYQAIKLLSNLLSGEDTVVQNLIDIGILKALEYGLDIQYEIFRGEVIWSINQKRNIDMFRKFIVLL</sequence>
<accession>A0A0V0QU11</accession>
<name>A0A0V0QU11_PSEPJ</name>
<dbReference type="InParanoid" id="A0A0V0QU11"/>
<dbReference type="SUPFAM" id="SSF48371">
    <property type="entry name" value="ARM repeat"/>
    <property type="match status" value="1"/>
</dbReference>